<reference evidence="1 2" key="1">
    <citation type="submission" date="2011-08" db="EMBL/GenBank/DDBJ databases">
        <title>The Genome Sequence of Eubacteriaceae bacterium ACC19a.</title>
        <authorList>
            <consortium name="The Broad Institute Genome Sequencing Platform"/>
            <person name="Earl A."/>
            <person name="Ward D."/>
            <person name="Feldgarden M."/>
            <person name="Gevers D."/>
            <person name="Sizova M."/>
            <person name="Hazen A."/>
            <person name="Epstein S."/>
            <person name="Young S.K."/>
            <person name="Zeng Q."/>
            <person name="Gargeya S."/>
            <person name="Fitzgerald M."/>
            <person name="Haas B."/>
            <person name="Abouelleil A."/>
            <person name="Alvarado L."/>
            <person name="Arachchi H.M."/>
            <person name="Berlin A."/>
            <person name="Brown A."/>
            <person name="Chapman S.B."/>
            <person name="Chen Z."/>
            <person name="Dunbar C."/>
            <person name="Freedman E."/>
            <person name="Gearin G."/>
            <person name="Gellesch M."/>
            <person name="Goldberg J."/>
            <person name="Griggs A."/>
            <person name="Gujja S."/>
            <person name="Heiman D."/>
            <person name="Howarth C."/>
            <person name="Larson L."/>
            <person name="Lui A."/>
            <person name="MacDonald P.J.P."/>
            <person name="Montmayeur A."/>
            <person name="Murphy C."/>
            <person name="Neiman D."/>
            <person name="Pearson M."/>
            <person name="Priest M."/>
            <person name="Roberts A."/>
            <person name="Saif S."/>
            <person name="Shea T."/>
            <person name="Shenoy N."/>
            <person name="Sisk P."/>
            <person name="Stolte C."/>
            <person name="Sykes S."/>
            <person name="Wortman J."/>
            <person name="Nusbaum C."/>
            <person name="Birren B."/>
        </authorList>
    </citation>
    <scope>NUCLEOTIDE SEQUENCE [LARGE SCALE GENOMIC DNA]</scope>
    <source>
        <strain evidence="1 2">ACC19a</strain>
    </source>
</reference>
<dbReference type="BioCyc" id="EBAC796937-HMP:GMGH-620-MONOMER"/>
<dbReference type="EMBL" id="AFZE01000056">
    <property type="protein sequence ID" value="EHL11081.1"/>
    <property type="molecule type" value="Genomic_DNA"/>
</dbReference>
<evidence type="ECO:0000313" key="1">
    <source>
        <dbReference type="EMBL" id="EHL11081.1"/>
    </source>
</evidence>
<dbReference type="AlphaFoldDB" id="G9X2L1"/>
<dbReference type="RefSeq" id="WP_009524854.1">
    <property type="nucleotide sequence ID" value="NZ_JH414548.1"/>
</dbReference>
<sequence length="58" mass="6798">MSKAKTDEAFKYTKNAILSAENIIYNKDVLSVLLEDNRRYTLDEVEKLVDDFNKKEVK</sequence>
<organism evidence="1 2">
    <name type="scientific">Peptoanaerobacter stomatis</name>
    <dbReference type="NCBI Taxonomy" id="796937"/>
    <lineage>
        <taxon>Bacteria</taxon>
        <taxon>Bacillati</taxon>
        <taxon>Bacillota</taxon>
        <taxon>Clostridia</taxon>
        <taxon>Peptostreptococcales</taxon>
        <taxon>Filifactoraceae</taxon>
        <taxon>Peptoanaerobacter</taxon>
    </lineage>
</organism>
<protein>
    <submittedName>
        <fullName evidence="1">Uncharacterized protein</fullName>
    </submittedName>
</protein>
<name>G9X2L1_9FIRM</name>
<evidence type="ECO:0000313" key="2">
    <source>
        <dbReference type="Proteomes" id="UP000006437"/>
    </source>
</evidence>
<dbReference type="HOGENOM" id="CLU_196664_2_0_9"/>
<comment type="caution">
    <text evidence="1">The sequence shown here is derived from an EMBL/GenBank/DDBJ whole genome shotgun (WGS) entry which is preliminary data.</text>
</comment>
<dbReference type="Proteomes" id="UP000006437">
    <property type="component" value="Unassembled WGS sequence"/>
</dbReference>
<proteinExistence type="predicted"/>
<accession>G9X2L1</accession>
<gene>
    <name evidence="1" type="ORF">HMPREF9629_00618</name>
</gene>